<dbReference type="OrthoDB" id="1740265at2759"/>
<sequence length="480" mass="55114">MKRLKLICSVQVALILSLLLGIAWALEAPGEDESTDQLEWWKKVIVYQIYPRSYKDTDGDGVGDLKGITSKLDYLADLGIGCIWISPVYPSPMNDFGYDLTDYEDIEPLFGTLQDFDELVKEVHKKGLKIIIDFVPSYTSSEHRWFQNSVRRQGKYTDYYIWHDGIILANGTRAPPSNWLAVFGWSAWEWHPVREQYYYHSFFVKQPNLNHRDPNVEWEMKSIIRFWLDRGVDGFRVDAIQQLFVAANYTLDEPLSGGPSLPYEYDYTKHIYISDQPETVQAVTAYHSVLDEYTKKDGKARYLYMVIESYAEPEIRKTLYATGGVPFNFGLIQLAPPLTGNKLGEECPGRVPESTKGRLAQLCGRWCGFFLGNHDQRRVSHRFGSKNVDALNLVLLTLWGTPTTYEGEELGLTEPDISYNQTRDPWGVNFGPDRYEEVSRDPSRAPMQWDDGYQAGFTTGNQTWLPLAADYKVRNAKVKH</sequence>
<evidence type="ECO:0000313" key="5">
    <source>
        <dbReference type="Proteomes" id="UP000678393"/>
    </source>
</evidence>
<dbReference type="Gene3D" id="3.90.400.10">
    <property type="entry name" value="Oligo-1,6-glucosidase, Domain 2"/>
    <property type="match status" value="1"/>
</dbReference>
<evidence type="ECO:0000256" key="2">
    <source>
        <dbReference type="SAM" id="SignalP"/>
    </source>
</evidence>
<dbReference type="InterPro" id="IPR006047">
    <property type="entry name" value="GH13_cat_dom"/>
</dbReference>
<feature type="non-terminal residue" evidence="4">
    <location>
        <position position="480"/>
    </location>
</feature>
<dbReference type="EMBL" id="CAJHNH020000278">
    <property type="protein sequence ID" value="CAG5116626.1"/>
    <property type="molecule type" value="Genomic_DNA"/>
</dbReference>
<gene>
    <name evidence="4" type="ORF">CUNI_LOCUS2184</name>
</gene>
<dbReference type="PANTHER" id="PTHR10357:SF179">
    <property type="entry name" value="NEUTRAL AND BASIC AMINO ACID TRANSPORT PROTEIN RBAT"/>
    <property type="match status" value="1"/>
</dbReference>
<proteinExistence type="predicted"/>
<dbReference type="PANTHER" id="PTHR10357">
    <property type="entry name" value="ALPHA-AMYLASE FAMILY MEMBER"/>
    <property type="match status" value="1"/>
</dbReference>
<dbReference type="Proteomes" id="UP000678393">
    <property type="component" value="Unassembled WGS sequence"/>
</dbReference>
<keyword evidence="2" id="KW-0732">Signal</keyword>
<dbReference type="Gene3D" id="3.20.20.80">
    <property type="entry name" value="Glycosidases"/>
    <property type="match status" value="1"/>
</dbReference>
<evidence type="ECO:0000313" key="4">
    <source>
        <dbReference type="EMBL" id="CAG5116626.1"/>
    </source>
</evidence>
<dbReference type="AlphaFoldDB" id="A0A8S3YQJ9"/>
<evidence type="ECO:0000256" key="1">
    <source>
        <dbReference type="ARBA" id="ARBA00023180"/>
    </source>
</evidence>
<dbReference type="GO" id="GO:0005975">
    <property type="term" value="P:carbohydrate metabolic process"/>
    <property type="evidence" value="ECO:0007669"/>
    <property type="project" value="InterPro"/>
</dbReference>
<evidence type="ECO:0000259" key="3">
    <source>
        <dbReference type="SMART" id="SM00642"/>
    </source>
</evidence>
<reference evidence="4" key="1">
    <citation type="submission" date="2021-04" db="EMBL/GenBank/DDBJ databases">
        <authorList>
            <consortium name="Molecular Ecology Group"/>
        </authorList>
    </citation>
    <scope>NUCLEOTIDE SEQUENCE</scope>
</reference>
<dbReference type="FunFam" id="3.90.400.10:FF:000001">
    <property type="entry name" value="Maltase A3, isoform A"/>
    <property type="match status" value="1"/>
</dbReference>
<keyword evidence="5" id="KW-1185">Reference proteome</keyword>
<dbReference type="SUPFAM" id="SSF51445">
    <property type="entry name" value="(Trans)glycosidases"/>
    <property type="match status" value="1"/>
</dbReference>
<keyword evidence="1" id="KW-0325">Glycoprotein</keyword>
<dbReference type="Pfam" id="PF00128">
    <property type="entry name" value="Alpha-amylase"/>
    <property type="match status" value="1"/>
</dbReference>
<accession>A0A8S3YQJ9</accession>
<dbReference type="InterPro" id="IPR045857">
    <property type="entry name" value="O16G_dom_2"/>
</dbReference>
<feature type="domain" description="Glycosyl hydrolase family 13 catalytic" evidence="3">
    <location>
        <begin position="48"/>
        <end position="444"/>
    </location>
</feature>
<dbReference type="SMART" id="SM00642">
    <property type="entry name" value="Aamy"/>
    <property type="match status" value="1"/>
</dbReference>
<organism evidence="4 5">
    <name type="scientific">Candidula unifasciata</name>
    <dbReference type="NCBI Taxonomy" id="100452"/>
    <lineage>
        <taxon>Eukaryota</taxon>
        <taxon>Metazoa</taxon>
        <taxon>Spiralia</taxon>
        <taxon>Lophotrochozoa</taxon>
        <taxon>Mollusca</taxon>
        <taxon>Gastropoda</taxon>
        <taxon>Heterobranchia</taxon>
        <taxon>Euthyneura</taxon>
        <taxon>Panpulmonata</taxon>
        <taxon>Eupulmonata</taxon>
        <taxon>Stylommatophora</taxon>
        <taxon>Helicina</taxon>
        <taxon>Helicoidea</taxon>
        <taxon>Geomitridae</taxon>
        <taxon>Candidula</taxon>
    </lineage>
</organism>
<dbReference type="InterPro" id="IPR017853">
    <property type="entry name" value="GH"/>
</dbReference>
<name>A0A8S3YQJ9_9EUPU</name>
<comment type="caution">
    <text evidence="4">The sequence shown here is derived from an EMBL/GenBank/DDBJ whole genome shotgun (WGS) entry which is preliminary data.</text>
</comment>
<protein>
    <recommendedName>
        <fullName evidence="3">Glycosyl hydrolase family 13 catalytic domain-containing protein</fullName>
    </recommendedName>
</protein>
<feature type="chain" id="PRO_5035747179" description="Glycosyl hydrolase family 13 catalytic domain-containing protein" evidence="2">
    <location>
        <begin position="26"/>
        <end position="480"/>
    </location>
</feature>
<feature type="signal peptide" evidence="2">
    <location>
        <begin position="1"/>
        <end position="25"/>
    </location>
</feature>